<name>A0A835FMR0_9POAL</name>
<dbReference type="AlphaFoldDB" id="A0A835FMR0"/>
<evidence type="ECO:0008006" key="5">
    <source>
        <dbReference type="Google" id="ProtNLM"/>
    </source>
</evidence>
<dbReference type="Proteomes" id="UP000636709">
    <property type="component" value="Unassembled WGS sequence"/>
</dbReference>
<accession>A0A835FMR0</accession>
<sequence>MAAANGGAGAGLFSEEELREVSGVRRGEDFVEMTCGCTSHRYGDAVGRLRVFASGDLEISCECTPGCREGEPACNASARAAALPVHGIALLLVLDKLTPAAFEKHSGKETVGKWRNTIWVMIQGEKVPLSKTALLKYYYLAHKSGNGTHKGRNGQPSHRDEFIRCTRCGKERRFRLRSKEECRVYHDALAKLNWTCADLTTDRVTCDDEEERASRKVLRGCSRATSCNGCMKCVCFGCETCRFKDCDCQTCVDFYRNSKE</sequence>
<organism evidence="3 4">
    <name type="scientific">Digitaria exilis</name>
    <dbReference type="NCBI Taxonomy" id="1010633"/>
    <lineage>
        <taxon>Eukaryota</taxon>
        <taxon>Viridiplantae</taxon>
        <taxon>Streptophyta</taxon>
        <taxon>Embryophyta</taxon>
        <taxon>Tracheophyta</taxon>
        <taxon>Spermatophyta</taxon>
        <taxon>Magnoliopsida</taxon>
        <taxon>Liliopsida</taxon>
        <taxon>Poales</taxon>
        <taxon>Poaceae</taxon>
        <taxon>PACMAD clade</taxon>
        <taxon>Panicoideae</taxon>
        <taxon>Panicodae</taxon>
        <taxon>Paniceae</taxon>
        <taxon>Anthephorinae</taxon>
        <taxon>Digitaria</taxon>
    </lineage>
</organism>
<dbReference type="GO" id="GO:0005829">
    <property type="term" value="C:cytosol"/>
    <property type="evidence" value="ECO:0007669"/>
    <property type="project" value="TreeGrafter"/>
</dbReference>
<evidence type="ECO:0000313" key="4">
    <source>
        <dbReference type="Proteomes" id="UP000636709"/>
    </source>
</evidence>
<dbReference type="OrthoDB" id="660341at2759"/>
<comment type="caution">
    <text evidence="3">The sequence shown here is derived from an EMBL/GenBank/DDBJ whole genome shotgun (WGS) entry which is preliminary data.</text>
</comment>
<dbReference type="EMBL" id="JACEFO010000520">
    <property type="protein sequence ID" value="KAF8766136.1"/>
    <property type="molecule type" value="Genomic_DNA"/>
</dbReference>
<dbReference type="InterPro" id="IPR057012">
    <property type="entry name" value="ULT1/2_Znf"/>
</dbReference>
<reference evidence="3" key="1">
    <citation type="submission" date="2020-07" db="EMBL/GenBank/DDBJ databases">
        <title>Genome sequence and genetic diversity analysis of an under-domesticated orphan crop, white fonio (Digitaria exilis).</title>
        <authorList>
            <person name="Bennetzen J.L."/>
            <person name="Chen S."/>
            <person name="Ma X."/>
            <person name="Wang X."/>
            <person name="Yssel A.E.J."/>
            <person name="Chaluvadi S.R."/>
            <person name="Johnson M."/>
            <person name="Gangashetty P."/>
            <person name="Hamidou F."/>
            <person name="Sanogo M.D."/>
            <person name="Zwaenepoel A."/>
            <person name="Wallace J."/>
            <person name="Van De Peer Y."/>
            <person name="Van Deynze A."/>
        </authorList>
    </citation>
    <scope>NUCLEOTIDE SEQUENCE</scope>
    <source>
        <tissue evidence="3">Leaves</tissue>
    </source>
</reference>
<dbReference type="PANTHER" id="PTHR34053:SF1">
    <property type="entry name" value="PROTEIN ULTRAPETALA 1"/>
    <property type="match status" value="1"/>
</dbReference>
<evidence type="ECO:0000259" key="1">
    <source>
        <dbReference type="Pfam" id="PF23292"/>
    </source>
</evidence>
<keyword evidence="4" id="KW-1185">Reference proteome</keyword>
<evidence type="ECO:0000313" key="3">
    <source>
        <dbReference type="EMBL" id="KAF8766136.1"/>
    </source>
</evidence>
<dbReference type="InterPro" id="IPR057011">
    <property type="entry name" value="ULT1/2_SAND"/>
</dbReference>
<dbReference type="Pfam" id="PF23293">
    <property type="entry name" value="zf_ULT1"/>
    <property type="match status" value="1"/>
</dbReference>
<dbReference type="GO" id="GO:0005634">
    <property type="term" value="C:nucleus"/>
    <property type="evidence" value="ECO:0007669"/>
    <property type="project" value="TreeGrafter"/>
</dbReference>
<proteinExistence type="predicted"/>
<evidence type="ECO:0000259" key="2">
    <source>
        <dbReference type="Pfam" id="PF23293"/>
    </source>
</evidence>
<dbReference type="InterPro" id="IPR020533">
    <property type="entry name" value="Developmental_reg_ULTRAPETALA"/>
</dbReference>
<gene>
    <name evidence="3" type="ORF">HU200_007633</name>
</gene>
<dbReference type="PANTHER" id="PTHR34053">
    <property type="entry name" value="PROTEIN ULTRAPETALA 1"/>
    <property type="match status" value="1"/>
</dbReference>
<feature type="domain" description="ULTRAPETALA1/2 SAND" evidence="1">
    <location>
        <begin position="21"/>
        <end position="138"/>
    </location>
</feature>
<protein>
    <recommendedName>
        <fullName evidence="5">Protein ULTRAPETALA 1</fullName>
    </recommendedName>
</protein>
<feature type="domain" description="ULTRAPETALA1/2 zinc finger" evidence="2">
    <location>
        <begin position="158"/>
        <end position="255"/>
    </location>
</feature>
<dbReference type="Pfam" id="PF23292">
    <property type="entry name" value="SAND_ULT1"/>
    <property type="match status" value="1"/>
</dbReference>